<reference evidence="4" key="2">
    <citation type="submission" date="2012-11" db="EMBL/GenBank/DDBJ databases">
        <authorList>
            <person name="Kuo A."/>
            <person name="Curtis B.A."/>
            <person name="Tanifuji G."/>
            <person name="Burki F."/>
            <person name="Gruber A."/>
            <person name="Irimia M."/>
            <person name="Maruyama S."/>
            <person name="Arias M.C."/>
            <person name="Ball S.G."/>
            <person name="Gile G.H."/>
            <person name="Hirakawa Y."/>
            <person name="Hopkins J.F."/>
            <person name="Rensing S.A."/>
            <person name="Schmutz J."/>
            <person name="Symeonidi A."/>
            <person name="Elias M."/>
            <person name="Eveleigh R.J."/>
            <person name="Herman E.K."/>
            <person name="Klute M.J."/>
            <person name="Nakayama T."/>
            <person name="Obornik M."/>
            <person name="Reyes-Prieto A."/>
            <person name="Armbrust E.V."/>
            <person name="Aves S.J."/>
            <person name="Beiko R.G."/>
            <person name="Coutinho P."/>
            <person name="Dacks J.B."/>
            <person name="Durnford D.G."/>
            <person name="Fast N.M."/>
            <person name="Green B.R."/>
            <person name="Grisdale C."/>
            <person name="Hempe F."/>
            <person name="Henrissat B."/>
            <person name="Hoppner M.P."/>
            <person name="Ishida K.-I."/>
            <person name="Kim E."/>
            <person name="Koreny L."/>
            <person name="Kroth P.G."/>
            <person name="Liu Y."/>
            <person name="Malik S.-B."/>
            <person name="Maier U.G."/>
            <person name="McRose D."/>
            <person name="Mock T."/>
            <person name="Neilson J.A."/>
            <person name="Onodera N.T."/>
            <person name="Poole A.M."/>
            <person name="Pritham E.J."/>
            <person name="Richards T.A."/>
            <person name="Rocap G."/>
            <person name="Roy S.W."/>
            <person name="Sarai C."/>
            <person name="Schaack S."/>
            <person name="Shirato S."/>
            <person name="Slamovits C.H."/>
            <person name="Spencer D.F."/>
            <person name="Suzuki S."/>
            <person name="Worden A.Z."/>
            <person name="Zauner S."/>
            <person name="Barry K."/>
            <person name="Bell C."/>
            <person name="Bharti A.K."/>
            <person name="Crow J.A."/>
            <person name="Grimwood J."/>
            <person name="Kramer R."/>
            <person name="Lindquist E."/>
            <person name="Lucas S."/>
            <person name="Salamov A."/>
            <person name="McFadden G.I."/>
            <person name="Lane C.E."/>
            <person name="Keeling P.J."/>
            <person name="Gray M.W."/>
            <person name="Grigoriev I.V."/>
            <person name="Archibald J.M."/>
        </authorList>
    </citation>
    <scope>NUCLEOTIDE SEQUENCE</scope>
    <source>
        <strain evidence="4">CCMP2712</strain>
    </source>
</reference>
<dbReference type="PANTHER" id="PTHR13992:SF39">
    <property type="entry name" value="SMRTER, ISOFORM G"/>
    <property type="match status" value="1"/>
</dbReference>
<evidence type="ECO:0000313" key="4">
    <source>
        <dbReference type="Proteomes" id="UP000011087"/>
    </source>
</evidence>
<evidence type="ECO:0000313" key="2">
    <source>
        <dbReference type="EMBL" id="EKX46696.1"/>
    </source>
</evidence>
<dbReference type="CDD" id="cd00167">
    <property type="entry name" value="SANT"/>
    <property type="match status" value="1"/>
</dbReference>
<dbReference type="OrthoDB" id="10258692at2759"/>
<dbReference type="EMBL" id="JH992993">
    <property type="protein sequence ID" value="EKX46696.1"/>
    <property type="molecule type" value="Genomic_DNA"/>
</dbReference>
<feature type="non-terminal residue" evidence="2">
    <location>
        <position position="1"/>
    </location>
</feature>
<evidence type="ECO:0000259" key="1">
    <source>
        <dbReference type="PROSITE" id="PS51293"/>
    </source>
</evidence>
<dbReference type="GO" id="GO:0000785">
    <property type="term" value="C:chromatin"/>
    <property type="evidence" value="ECO:0007669"/>
    <property type="project" value="TreeGrafter"/>
</dbReference>
<dbReference type="GO" id="GO:0032991">
    <property type="term" value="C:protein-containing complex"/>
    <property type="evidence" value="ECO:0007669"/>
    <property type="project" value="UniProtKB-ARBA"/>
</dbReference>
<protein>
    <recommendedName>
        <fullName evidence="1">SANT domain-containing protein</fullName>
    </recommendedName>
</protein>
<dbReference type="OMA" id="RYICTRY"/>
<dbReference type="SMART" id="SM00717">
    <property type="entry name" value="SANT"/>
    <property type="match status" value="1"/>
</dbReference>
<proteinExistence type="predicted"/>
<dbReference type="Gene3D" id="1.10.10.60">
    <property type="entry name" value="Homeodomain-like"/>
    <property type="match status" value="1"/>
</dbReference>
<dbReference type="STRING" id="905079.L1JDV1"/>
<dbReference type="InterPro" id="IPR051571">
    <property type="entry name" value="N-CoR_corepressor"/>
</dbReference>
<sequence length="243" mass="29160">MKEEVATSLYVNYDPEISTNPIYRRVQDAPGFAHTLERHKVVKPYIERFIRSQLRTKKRIELELAVRYRIYQKDWLKRNHLPKVKKQSKELHAIMYPAEQEEEEMPQRKTRSRDTVRSEAEFQELLGAMEQEQKRQKGLAIIPPMLVTPEERQAYVFKSTNLMSVDSFSEEYNRAFINTWTDEEKQIFLEKLADFAGRPDREGLKKNFYKLSHYLPNKTTRDCIKYYYLQKTSKSFKDAYKKL</sequence>
<dbReference type="HOGENOM" id="CLU_1145148_0_0_1"/>
<dbReference type="PANTHER" id="PTHR13992">
    <property type="entry name" value="NUCLEAR RECEPTOR CO-REPRESSOR RELATED NCOR"/>
    <property type="match status" value="1"/>
</dbReference>
<dbReference type="PaxDb" id="55529-EKX46696"/>
<dbReference type="InterPro" id="IPR009057">
    <property type="entry name" value="Homeodomain-like_sf"/>
</dbReference>
<feature type="domain" description="SANT" evidence="1">
    <location>
        <begin position="175"/>
        <end position="235"/>
    </location>
</feature>
<dbReference type="InterPro" id="IPR017884">
    <property type="entry name" value="SANT_dom"/>
</dbReference>
<dbReference type="GO" id="GO:0005654">
    <property type="term" value="C:nucleoplasm"/>
    <property type="evidence" value="ECO:0007669"/>
    <property type="project" value="UniProtKB-ARBA"/>
</dbReference>
<evidence type="ECO:0000313" key="3">
    <source>
        <dbReference type="EnsemblProtists" id="EKX46696"/>
    </source>
</evidence>
<dbReference type="GeneID" id="17303456"/>
<reference evidence="2 4" key="1">
    <citation type="journal article" date="2012" name="Nature">
        <title>Algal genomes reveal evolutionary mosaicism and the fate of nucleomorphs.</title>
        <authorList>
            <consortium name="DOE Joint Genome Institute"/>
            <person name="Curtis B.A."/>
            <person name="Tanifuji G."/>
            <person name="Burki F."/>
            <person name="Gruber A."/>
            <person name="Irimia M."/>
            <person name="Maruyama S."/>
            <person name="Arias M.C."/>
            <person name="Ball S.G."/>
            <person name="Gile G.H."/>
            <person name="Hirakawa Y."/>
            <person name="Hopkins J.F."/>
            <person name="Kuo A."/>
            <person name="Rensing S.A."/>
            <person name="Schmutz J."/>
            <person name="Symeonidi A."/>
            <person name="Elias M."/>
            <person name="Eveleigh R.J."/>
            <person name="Herman E.K."/>
            <person name="Klute M.J."/>
            <person name="Nakayama T."/>
            <person name="Obornik M."/>
            <person name="Reyes-Prieto A."/>
            <person name="Armbrust E.V."/>
            <person name="Aves S.J."/>
            <person name="Beiko R.G."/>
            <person name="Coutinho P."/>
            <person name="Dacks J.B."/>
            <person name="Durnford D.G."/>
            <person name="Fast N.M."/>
            <person name="Green B.R."/>
            <person name="Grisdale C.J."/>
            <person name="Hempel F."/>
            <person name="Henrissat B."/>
            <person name="Hoppner M.P."/>
            <person name="Ishida K."/>
            <person name="Kim E."/>
            <person name="Koreny L."/>
            <person name="Kroth P.G."/>
            <person name="Liu Y."/>
            <person name="Malik S.B."/>
            <person name="Maier U.G."/>
            <person name="McRose D."/>
            <person name="Mock T."/>
            <person name="Neilson J.A."/>
            <person name="Onodera N.T."/>
            <person name="Poole A.M."/>
            <person name="Pritham E.J."/>
            <person name="Richards T.A."/>
            <person name="Rocap G."/>
            <person name="Roy S.W."/>
            <person name="Sarai C."/>
            <person name="Schaack S."/>
            <person name="Shirato S."/>
            <person name="Slamovits C.H."/>
            <person name="Spencer D.F."/>
            <person name="Suzuki S."/>
            <person name="Worden A.Z."/>
            <person name="Zauner S."/>
            <person name="Barry K."/>
            <person name="Bell C."/>
            <person name="Bharti A.K."/>
            <person name="Crow J.A."/>
            <person name="Grimwood J."/>
            <person name="Kramer R."/>
            <person name="Lindquist E."/>
            <person name="Lucas S."/>
            <person name="Salamov A."/>
            <person name="McFadden G.I."/>
            <person name="Lane C.E."/>
            <person name="Keeling P.J."/>
            <person name="Gray M.W."/>
            <person name="Grigoriev I.V."/>
            <person name="Archibald J.M."/>
        </authorList>
    </citation>
    <scope>NUCLEOTIDE SEQUENCE</scope>
    <source>
        <strain evidence="2 4">CCMP2712</strain>
    </source>
</reference>
<keyword evidence="4" id="KW-1185">Reference proteome</keyword>
<organism evidence="2">
    <name type="scientific">Guillardia theta (strain CCMP2712)</name>
    <name type="common">Cryptophyte</name>
    <dbReference type="NCBI Taxonomy" id="905079"/>
    <lineage>
        <taxon>Eukaryota</taxon>
        <taxon>Cryptophyceae</taxon>
        <taxon>Pyrenomonadales</taxon>
        <taxon>Geminigeraceae</taxon>
        <taxon>Guillardia</taxon>
    </lineage>
</organism>
<dbReference type="AlphaFoldDB" id="L1JDV1"/>
<name>L1JDV1_GUITC</name>
<dbReference type="SUPFAM" id="SSF46689">
    <property type="entry name" value="Homeodomain-like"/>
    <property type="match status" value="1"/>
</dbReference>
<dbReference type="Proteomes" id="UP000011087">
    <property type="component" value="Unassembled WGS sequence"/>
</dbReference>
<dbReference type="GO" id="GO:0006357">
    <property type="term" value="P:regulation of transcription by RNA polymerase II"/>
    <property type="evidence" value="ECO:0007669"/>
    <property type="project" value="TreeGrafter"/>
</dbReference>
<dbReference type="PROSITE" id="PS51293">
    <property type="entry name" value="SANT"/>
    <property type="match status" value="1"/>
</dbReference>
<accession>L1JDV1</accession>
<dbReference type="eggNOG" id="KOG1878">
    <property type="taxonomic scope" value="Eukaryota"/>
</dbReference>
<dbReference type="InterPro" id="IPR001005">
    <property type="entry name" value="SANT/Myb"/>
</dbReference>
<dbReference type="EnsemblProtists" id="EKX46696">
    <property type="protein sequence ID" value="EKX46696"/>
    <property type="gene ID" value="GUITHDRAFT_152295"/>
</dbReference>
<dbReference type="RefSeq" id="XP_005833676.1">
    <property type="nucleotide sequence ID" value="XM_005833619.1"/>
</dbReference>
<reference evidence="3" key="3">
    <citation type="submission" date="2016-03" db="UniProtKB">
        <authorList>
            <consortium name="EnsemblProtists"/>
        </authorList>
    </citation>
    <scope>IDENTIFICATION</scope>
</reference>
<gene>
    <name evidence="2" type="ORF">GUITHDRAFT_152295</name>
</gene>
<dbReference type="KEGG" id="gtt:GUITHDRAFT_152295"/>